<evidence type="ECO:0000313" key="3">
    <source>
        <dbReference type="Proteomes" id="UP001589709"/>
    </source>
</evidence>
<name>A0ABV5N461_9ACTN</name>
<reference evidence="2 3" key="1">
    <citation type="submission" date="2024-09" db="EMBL/GenBank/DDBJ databases">
        <authorList>
            <person name="Sun Q."/>
            <person name="Mori K."/>
        </authorList>
    </citation>
    <scope>NUCLEOTIDE SEQUENCE [LARGE SCALE GENOMIC DNA]</scope>
    <source>
        <strain evidence="2 3">JCM 6917</strain>
    </source>
</reference>
<dbReference type="InterPro" id="IPR028973">
    <property type="entry name" value="PhnB-like"/>
</dbReference>
<dbReference type="Proteomes" id="UP001589709">
    <property type="component" value="Unassembled WGS sequence"/>
</dbReference>
<dbReference type="EMBL" id="JBHMCY010000039">
    <property type="protein sequence ID" value="MFB9465053.1"/>
    <property type="molecule type" value="Genomic_DNA"/>
</dbReference>
<sequence>MASRLNPYLVFEGDARQALEFYQEVFGGTLSLGTYGEIGGRPGTPDADKIMHGMLETPSGFTLMGADTPPGEDFQRGNAFSISLSGDDASELRGYWERLTAGGSVSVPLEKQMWGDVFGMCADRFGVAWMVNITERQG</sequence>
<dbReference type="Gene3D" id="3.10.180.10">
    <property type="entry name" value="2,3-Dihydroxybiphenyl 1,2-Dioxygenase, domain 1"/>
    <property type="match status" value="1"/>
</dbReference>
<feature type="domain" description="Glyoxalase/fosfomycin resistance/dioxygenase" evidence="1">
    <location>
        <begin position="4"/>
        <end position="131"/>
    </location>
</feature>
<dbReference type="InterPro" id="IPR004360">
    <property type="entry name" value="Glyas_Fos-R_dOase_dom"/>
</dbReference>
<proteinExistence type="predicted"/>
<dbReference type="Pfam" id="PF00903">
    <property type="entry name" value="Glyoxalase"/>
    <property type="match status" value="1"/>
</dbReference>
<evidence type="ECO:0000259" key="1">
    <source>
        <dbReference type="Pfam" id="PF00903"/>
    </source>
</evidence>
<accession>A0ABV5N461</accession>
<dbReference type="SUPFAM" id="SSF54593">
    <property type="entry name" value="Glyoxalase/Bleomycin resistance protein/Dihydroxybiphenyl dioxygenase"/>
    <property type="match status" value="1"/>
</dbReference>
<gene>
    <name evidence="2" type="ORF">ACFF45_20625</name>
</gene>
<dbReference type="InterPro" id="IPR029068">
    <property type="entry name" value="Glyas_Bleomycin-R_OHBP_Dase"/>
</dbReference>
<evidence type="ECO:0000313" key="2">
    <source>
        <dbReference type="EMBL" id="MFB9465053.1"/>
    </source>
</evidence>
<dbReference type="PANTHER" id="PTHR33990">
    <property type="entry name" value="PROTEIN YJDN-RELATED"/>
    <property type="match status" value="1"/>
</dbReference>
<comment type="caution">
    <text evidence="2">The sequence shown here is derived from an EMBL/GenBank/DDBJ whole genome shotgun (WGS) entry which is preliminary data.</text>
</comment>
<dbReference type="RefSeq" id="WP_381347887.1">
    <property type="nucleotide sequence ID" value="NZ_JBHMCY010000039.1"/>
</dbReference>
<organism evidence="2 3">
    <name type="scientific">Streptomyces cinereospinus</name>
    <dbReference type="NCBI Taxonomy" id="285561"/>
    <lineage>
        <taxon>Bacteria</taxon>
        <taxon>Bacillati</taxon>
        <taxon>Actinomycetota</taxon>
        <taxon>Actinomycetes</taxon>
        <taxon>Kitasatosporales</taxon>
        <taxon>Streptomycetaceae</taxon>
        <taxon>Streptomyces</taxon>
    </lineage>
</organism>
<keyword evidence="3" id="KW-1185">Reference proteome</keyword>
<protein>
    <submittedName>
        <fullName evidence="2">VOC family protein</fullName>
    </submittedName>
</protein>
<dbReference type="PANTHER" id="PTHR33990:SF1">
    <property type="entry name" value="PROTEIN YJDN"/>
    <property type="match status" value="1"/>
</dbReference>
<dbReference type="CDD" id="cd06588">
    <property type="entry name" value="PhnB_like"/>
    <property type="match status" value="1"/>
</dbReference>